<gene>
    <name evidence="2" type="ORF">MSPICULIGERA_LOCUS23756</name>
</gene>
<dbReference type="Proteomes" id="UP001177023">
    <property type="component" value="Unassembled WGS sequence"/>
</dbReference>
<keyword evidence="3" id="KW-1185">Reference proteome</keyword>
<dbReference type="EMBL" id="CATQJA010002706">
    <property type="protein sequence ID" value="CAJ0585745.1"/>
    <property type="molecule type" value="Genomic_DNA"/>
</dbReference>
<protein>
    <submittedName>
        <fullName evidence="2">Uncharacterized protein</fullName>
    </submittedName>
</protein>
<sequence length="206" mass="23487">MAPSDMGPADLEHIAAYFSETRAALGMKKKKSTGPEHYRNDVVPPELRRAEALGKVRSASTNTMATVNLRVRDHFDETGPAYQRVTTDDAAQRDALELAEIRWFQKSELQESAMLSDPQDSKIESEELPIEEHWTPLEKIAVKSVDDAAQKIWDGERALRDERRELAELRKRRREALNESEAYFARLAEVCPNLATRARALLDRRN</sequence>
<evidence type="ECO:0000313" key="3">
    <source>
        <dbReference type="Proteomes" id="UP001177023"/>
    </source>
</evidence>
<feature type="non-terminal residue" evidence="2">
    <location>
        <position position="1"/>
    </location>
</feature>
<proteinExistence type="predicted"/>
<evidence type="ECO:0000313" key="2">
    <source>
        <dbReference type="EMBL" id="CAJ0585745.1"/>
    </source>
</evidence>
<evidence type="ECO:0000256" key="1">
    <source>
        <dbReference type="SAM" id="Coils"/>
    </source>
</evidence>
<comment type="caution">
    <text evidence="2">The sequence shown here is derived from an EMBL/GenBank/DDBJ whole genome shotgun (WGS) entry which is preliminary data.</text>
</comment>
<name>A0AA36DG78_9BILA</name>
<feature type="coiled-coil region" evidence="1">
    <location>
        <begin position="152"/>
        <end position="186"/>
    </location>
</feature>
<keyword evidence="1" id="KW-0175">Coiled coil</keyword>
<organism evidence="2 3">
    <name type="scientific">Mesorhabditis spiculigera</name>
    <dbReference type="NCBI Taxonomy" id="96644"/>
    <lineage>
        <taxon>Eukaryota</taxon>
        <taxon>Metazoa</taxon>
        <taxon>Ecdysozoa</taxon>
        <taxon>Nematoda</taxon>
        <taxon>Chromadorea</taxon>
        <taxon>Rhabditida</taxon>
        <taxon>Rhabditina</taxon>
        <taxon>Rhabditomorpha</taxon>
        <taxon>Rhabditoidea</taxon>
        <taxon>Rhabditidae</taxon>
        <taxon>Mesorhabditinae</taxon>
        <taxon>Mesorhabditis</taxon>
    </lineage>
</organism>
<dbReference type="AlphaFoldDB" id="A0AA36DG78"/>
<accession>A0AA36DG78</accession>
<reference evidence="2" key="1">
    <citation type="submission" date="2023-06" db="EMBL/GenBank/DDBJ databases">
        <authorList>
            <person name="Delattre M."/>
        </authorList>
    </citation>
    <scope>NUCLEOTIDE SEQUENCE</scope>
    <source>
        <strain evidence="2">AF72</strain>
    </source>
</reference>